<dbReference type="EMBL" id="KZ303868">
    <property type="protein sequence ID" value="PHZ08106.1"/>
    <property type="molecule type" value="Genomic_DNA"/>
</dbReference>
<dbReference type="GeneID" id="35440695"/>
<keyword evidence="4" id="KW-0813">Transport</keyword>
<sequence length="690" mass="80663">MKSVGTLRKKGLVVDHFVHRKDKPKQRPVISTPQQQPPQQQQQQQQTPMSIDLHRFANDNLQPEEFVRKSLGDANEENIRSFYKSLVDAKHVVGGDLQRNVYRNYTEFVSISKEISNLDADVLRIKEYLNELKSIWESFLQMTQDDHQTTQSNRIILPDRKRSDLLGDTHAIHRAQILSLWESVEGAQRFIPQAQHKHIVRECVDIYEINPKTLQPRQTVHLFLLNDCLLVARKRSNHRLVAEYCWSIQDLTIMDMKDTEELKRAFRIVVYPQTFIYQAERLEDKVGLLNAYKRLMDDHHEDKPMDTPVKAISGAPSGQQLHPEKEKYLVEMPDQLEVLIALREFEKSVTYIEKARHIVLTSPSSFPIIREAREHVAHYTDLLCSIVSRDLSNTLLTKIQFQRYVNWLLRLEQSEKAREVFLATRSMIIKKRIRQLVFGGDITTYISELALVVFTLIRNTCEWYRDSFKQNEMASGFVTWVREQTEIYADIYRRQVFGQKLGCQAIADCFKSTLEHCSILRKVGLDLKFLLEDLFLDNVKETVMNYKQRNMEKVEKFAKNDNFMIVSGQGLGTDVKVTSSVVSFYNLLIKFTNDVCLLSRVQMYSTVIESICSLTEHYLRMMVQESRKNEDNRTIASMNVSFVLDNIVPRVSSQLNHHFNRPIPELDTLRARLRELTYSHVKHSHGETYY</sequence>
<dbReference type="AlphaFoldDB" id="A0A2G4SI84"/>
<evidence type="ECO:0000256" key="1">
    <source>
        <dbReference type="ARBA" id="ARBA00004398"/>
    </source>
</evidence>
<dbReference type="InterPro" id="IPR016159">
    <property type="entry name" value="Cullin_repeat-like_dom_sf"/>
</dbReference>
<dbReference type="PANTHER" id="PTHR21426">
    <property type="entry name" value="EXOCYST COMPLEX COMPONENT 8"/>
    <property type="match status" value="1"/>
</dbReference>
<dbReference type="Pfam" id="PF25345">
    <property type="entry name" value="PH_EXO84"/>
    <property type="match status" value="1"/>
</dbReference>
<gene>
    <name evidence="9" type="ORF">RHIMIDRAFT_242058</name>
</gene>
<dbReference type="Proteomes" id="UP000242254">
    <property type="component" value="Unassembled WGS sequence"/>
</dbReference>
<dbReference type="InterPro" id="IPR033961">
    <property type="entry name" value="Exo84"/>
</dbReference>
<dbReference type="RefSeq" id="XP_023461814.1">
    <property type="nucleotide sequence ID" value="XM_023609705.1"/>
</dbReference>
<evidence type="ECO:0000256" key="2">
    <source>
        <dbReference type="ARBA" id="ARBA00007210"/>
    </source>
</evidence>
<organism evidence="9 10">
    <name type="scientific">Rhizopus microsporus ATCC 52813</name>
    <dbReference type="NCBI Taxonomy" id="1340429"/>
    <lineage>
        <taxon>Eukaryota</taxon>
        <taxon>Fungi</taxon>
        <taxon>Fungi incertae sedis</taxon>
        <taxon>Mucoromycota</taxon>
        <taxon>Mucoromycotina</taxon>
        <taxon>Mucoromycetes</taxon>
        <taxon>Mucorales</taxon>
        <taxon>Mucorineae</taxon>
        <taxon>Rhizopodaceae</taxon>
        <taxon>Rhizopus</taxon>
    </lineage>
</organism>
<dbReference type="GO" id="GO:0006887">
    <property type="term" value="P:exocytosis"/>
    <property type="evidence" value="ECO:0007669"/>
    <property type="project" value="UniProtKB-KW"/>
</dbReference>
<evidence type="ECO:0000256" key="7">
    <source>
        <dbReference type="SAM" id="MobiDB-lite"/>
    </source>
</evidence>
<dbReference type="GO" id="GO:0030133">
    <property type="term" value="C:transport vesicle"/>
    <property type="evidence" value="ECO:0007669"/>
    <property type="project" value="UniProtKB-SubCell"/>
</dbReference>
<dbReference type="STRING" id="1340429.A0A2G4SI84"/>
<dbReference type="InterPro" id="IPR032403">
    <property type="entry name" value="Exo84_C"/>
</dbReference>
<dbReference type="GO" id="GO:0006893">
    <property type="term" value="P:Golgi to plasma membrane transport"/>
    <property type="evidence" value="ECO:0007669"/>
    <property type="project" value="TreeGrafter"/>
</dbReference>
<dbReference type="Gene3D" id="2.30.29.30">
    <property type="entry name" value="Pleckstrin-homology domain (PH domain)/Phosphotyrosine-binding domain (PTB)"/>
    <property type="match status" value="1"/>
</dbReference>
<evidence type="ECO:0000313" key="10">
    <source>
        <dbReference type="Proteomes" id="UP000242254"/>
    </source>
</evidence>
<evidence type="ECO:0000256" key="5">
    <source>
        <dbReference type="ARBA" id="ARBA00022483"/>
    </source>
</evidence>
<proteinExistence type="inferred from homology"/>
<keyword evidence="10" id="KW-1185">Reference proteome</keyword>
<feature type="compositionally biased region" description="Low complexity" evidence="7">
    <location>
        <begin position="33"/>
        <end position="46"/>
    </location>
</feature>
<comment type="similarity">
    <text evidence="2">Belongs to the EXO84 family.</text>
</comment>
<dbReference type="PANTHER" id="PTHR21426:SF12">
    <property type="entry name" value="EXOCYST COMPLEX COMPONENT 8"/>
    <property type="match status" value="1"/>
</dbReference>
<dbReference type="InterPro" id="IPR042560">
    <property type="entry name" value="Exo84_C_2"/>
</dbReference>
<keyword evidence="5" id="KW-0268">Exocytosis</keyword>
<evidence type="ECO:0000256" key="3">
    <source>
        <dbReference type="ARBA" id="ARBA00021269"/>
    </source>
</evidence>
<reference evidence="9 10" key="1">
    <citation type="journal article" date="2016" name="Proc. Natl. Acad. Sci. U.S.A.">
        <title>Lipid metabolic changes in an early divergent fungus govern the establishment of a mutualistic symbiosis with endobacteria.</title>
        <authorList>
            <person name="Lastovetsky O.A."/>
            <person name="Gaspar M.L."/>
            <person name="Mondo S.J."/>
            <person name="LaButti K.M."/>
            <person name="Sandor L."/>
            <person name="Grigoriev I.V."/>
            <person name="Henry S.A."/>
            <person name="Pawlowska T.E."/>
        </authorList>
    </citation>
    <scope>NUCLEOTIDE SEQUENCE [LARGE SCALE GENOMIC DNA]</scope>
    <source>
        <strain evidence="9 10">ATCC 52813</strain>
    </source>
</reference>
<dbReference type="GO" id="GO:0000145">
    <property type="term" value="C:exocyst"/>
    <property type="evidence" value="ECO:0007669"/>
    <property type="project" value="InterPro"/>
</dbReference>
<dbReference type="GO" id="GO:0015031">
    <property type="term" value="P:protein transport"/>
    <property type="evidence" value="ECO:0007669"/>
    <property type="project" value="UniProtKB-KW"/>
</dbReference>
<evidence type="ECO:0000256" key="4">
    <source>
        <dbReference type="ARBA" id="ARBA00022448"/>
    </source>
</evidence>
<dbReference type="Gene3D" id="1.20.58.1210">
    <property type="entry name" value="Exo84p, N-terminal helical domain"/>
    <property type="match status" value="1"/>
</dbReference>
<dbReference type="Gene3D" id="1.20.58.1220">
    <property type="entry name" value="Exo84p, C-terminal helical domain"/>
    <property type="match status" value="1"/>
</dbReference>
<dbReference type="SUPFAM" id="SSF74788">
    <property type="entry name" value="Cullin repeat-like"/>
    <property type="match status" value="1"/>
</dbReference>
<dbReference type="InterPro" id="IPR042561">
    <property type="entry name" value="Exo84_C_1"/>
</dbReference>
<feature type="domain" description="Exocyst component Exo84 C-terminal" evidence="8">
    <location>
        <begin position="329"/>
        <end position="528"/>
    </location>
</feature>
<evidence type="ECO:0000259" key="8">
    <source>
        <dbReference type="Pfam" id="PF16528"/>
    </source>
</evidence>
<evidence type="ECO:0000313" key="9">
    <source>
        <dbReference type="EMBL" id="PHZ08106.1"/>
    </source>
</evidence>
<feature type="region of interest" description="Disordered" evidence="7">
    <location>
        <begin position="15"/>
        <end position="48"/>
    </location>
</feature>
<keyword evidence="6" id="KW-0653">Protein transport</keyword>
<comment type="subcellular location">
    <subcellularLocation>
        <location evidence="1">Cytoplasmic vesicle</location>
        <location evidence="1">Secretory vesicle</location>
    </subcellularLocation>
</comment>
<name>A0A2G4SI84_RHIZD</name>
<protein>
    <recommendedName>
        <fullName evidence="3">Exocyst complex component EXO84</fullName>
    </recommendedName>
</protein>
<dbReference type="Pfam" id="PF08700">
    <property type="entry name" value="VPS51_Exo84_N"/>
    <property type="match status" value="1"/>
</dbReference>
<dbReference type="Pfam" id="PF16528">
    <property type="entry name" value="Exo84_C"/>
    <property type="match status" value="1"/>
</dbReference>
<dbReference type="SUPFAM" id="SSF50729">
    <property type="entry name" value="PH domain-like"/>
    <property type="match status" value="1"/>
</dbReference>
<evidence type="ECO:0000256" key="6">
    <source>
        <dbReference type="ARBA" id="ARBA00022927"/>
    </source>
</evidence>
<accession>A0A2G4SI84</accession>
<dbReference type="InterPro" id="IPR011993">
    <property type="entry name" value="PH-like_dom_sf"/>
</dbReference>